<evidence type="ECO:0000259" key="9">
    <source>
        <dbReference type="Pfam" id="PF08323"/>
    </source>
</evidence>
<evidence type="ECO:0000256" key="3">
    <source>
        <dbReference type="ARBA" id="ARBA00010281"/>
    </source>
</evidence>
<dbReference type="Proteomes" id="UP000229805">
    <property type="component" value="Unassembled WGS sequence"/>
</dbReference>
<comment type="similarity">
    <text evidence="3 7">Belongs to the glycosyltransferase 1 family. Bacterial/plant glycogen synthase subfamily.</text>
</comment>
<proteinExistence type="inferred from homology"/>
<dbReference type="HAMAP" id="MF_00484">
    <property type="entry name" value="Glycogen_synth"/>
    <property type="match status" value="1"/>
</dbReference>
<feature type="binding site" evidence="7">
    <location>
        <position position="39"/>
    </location>
    <ligand>
        <name>ADP-alpha-D-glucose</name>
        <dbReference type="ChEBI" id="CHEBI:57498"/>
    </ligand>
</feature>
<name>A0A2M7UI82_9BACT</name>
<comment type="catalytic activity">
    <reaction evidence="1 7">
        <text>[(1-&gt;4)-alpha-D-glucosyl](n) + ADP-alpha-D-glucose = [(1-&gt;4)-alpha-D-glucosyl](n+1) + ADP + H(+)</text>
        <dbReference type="Rhea" id="RHEA:18189"/>
        <dbReference type="Rhea" id="RHEA-COMP:9584"/>
        <dbReference type="Rhea" id="RHEA-COMP:9587"/>
        <dbReference type="ChEBI" id="CHEBI:15378"/>
        <dbReference type="ChEBI" id="CHEBI:15444"/>
        <dbReference type="ChEBI" id="CHEBI:57498"/>
        <dbReference type="ChEBI" id="CHEBI:456216"/>
        <dbReference type="EC" id="2.4.1.21"/>
    </reaction>
</comment>
<keyword evidence="5 7" id="KW-0808">Transferase</keyword>
<dbReference type="PANTHER" id="PTHR45825:SF11">
    <property type="entry name" value="ALPHA AMYLASE DOMAIN-CONTAINING PROTEIN"/>
    <property type="match status" value="1"/>
</dbReference>
<comment type="caution">
    <text evidence="10">The sequence shown here is derived from an EMBL/GenBank/DDBJ whole genome shotgun (WGS) entry which is preliminary data.</text>
</comment>
<dbReference type="EMBL" id="PFOG01000076">
    <property type="protein sequence ID" value="PIZ70943.1"/>
    <property type="molecule type" value="Genomic_DNA"/>
</dbReference>
<dbReference type="PANTHER" id="PTHR45825">
    <property type="entry name" value="GRANULE-BOUND STARCH SYNTHASE 1, CHLOROPLASTIC/AMYLOPLASTIC"/>
    <property type="match status" value="1"/>
</dbReference>
<dbReference type="EC" id="2.4.1.21" evidence="7"/>
<dbReference type="InterPro" id="IPR001296">
    <property type="entry name" value="Glyco_trans_1"/>
</dbReference>
<dbReference type="InterPro" id="IPR011835">
    <property type="entry name" value="GS/SS"/>
</dbReference>
<evidence type="ECO:0000256" key="4">
    <source>
        <dbReference type="ARBA" id="ARBA00022676"/>
    </source>
</evidence>
<evidence type="ECO:0000256" key="7">
    <source>
        <dbReference type="HAMAP-Rule" id="MF_00484"/>
    </source>
</evidence>
<dbReference type="UniPathway" id="UPA00164"/>
<sequence length="511" mass="57115">MKTSVFYSLRSYMKTSVFYSLRSYMKILFIASECAPIIKVGGLADVVGALPKALKKLGVEVSVAIPFYQSIKPSYKPKLLKKGVAVRFGVKKEVFDLWQTFLPANNKAGDGQGLVSVFLIKNNKIFGKNVYFKKDATPRGSDGEAASFFFLSLAGIEVAKIIKADILHCHDWHTATVPFWCRGSKPGPKTVLTIHNLEYQGVFGPGVIGRILGIKRKESWNCLKRGILSADIITTVSPSYAKEILTDEFGAGLQGFLRERKKSLIGILNGLDTDEFDPRKDLALKSAYSVGGFGGKAADKEFLQGRFFGKADRQIPVLGMVSRLTDQKGIDLLMEIFEDLMAQDLQLIVLGTGADKYENFFKRMTKKFPRKFRAKLLFDERLARQIYAGSDIFLMPSFFEPCGLGQQIAMRYGTVPVARAVGGLKDTVKNFAGHGGETGFLFEKYDSRDFLQTIKRALNAFQNKEVWRQIQLNGMRQDFSWEKSAKAYLSLYKELLFPLEVPQDHCCSGST</sequence>
<evidence type="ECO:0000256" key="2">
    <source>
        <dbReference type="ARBA" id="ARBA00002764"/>
    </source>
</evidence>
<dbReference type="AlphaFoldDB" id="A0A2M7UI82"/>
<accession>A0A2M7UI82</accession>
<dbReference type="GO" id="GO:0004373">
    <property type="term" value="F:alpha-1,4-glucan glucosyltransferase (UDP-glucose donor) activity"/>
    <property type="evidence" value="ECO:0007669"/>
    <property type="project" value="InterPro"/>
</dbReference>
<evidence type="ECO:0000313" key="11">
    <source>
        <dbReference type="Proteomes" id="UP000229805"/>
    </source>
</evidence>
<organism evidence="10 11">
    <name type="scientific">Candidatus Portnoybacteria bacterium CG_4_10_14_0_2_um_filter_44_20</name>
    <dbReference type="NCBI Taxonomy" id="1974799"/>
    <lineage>
        <taxon>Bacteria</taxon>
        <taxon>Candidatus Portnoyibacteriota</taxon>
    </lineage>
</organism>
<dbReference type="NCBIfam" id="TIGR02095">
    <property type="entry name" value="glgA"/>
    <property type="match status" value="1"/>
</dbReference>
<dbReference type="GO" id="GO:0009011">
    <property type="term" value="F:alpha-1,4-glucan glucosyltransferase (ADP-glucose donor) activity"/>
    <property type="evidence" value="ECO:0007669"/>
    <property type="project" value="UniProtKB-UniRule"/>
</dbReference>
<dbReference type="Pfam" id="PF00534">
    <property type="entry name" value="Glycos_transf_1"/>
    <property type="match status" value="1"/>
</dbReference>
<dbReference type="GO" id="GO:0005978">
    <property type="term" value="P:glycogen biosynthetic process"/>
    <property type="evidence" value="ECO:0007669"/>
    <property type="project" value="UniProtKB-UniRule"/>
</dbReference>
<evidence type="ECO:0000256" key="1">
    <source>
        <dbReference type="ARBA" id="ARBA00001478"/>
    </source>
</evidence>
<dbReference type="Gene3D" id="3.40.50.2000">
    <property type="entry name" value="Glycogen Phosphorylase B"/>
    <property type="match status" value="2"/>
</dbReference>
<evidence type="ECO:0000259" key="8">
    <source>
        <dbReference type="Pfam" id="PF00534"/>
    </source>
</evidence>
<feature type="domain" description="Glycosyl transferase family 1" evidence="8">
    <location>
        <begin position="316"/>
        <end position="460"/>
    </location>
</feature>
<protein>
    <recommendedName>
        <fullName evidence="7">Glycogen synthase</fullName>
        <ecNumber evidence="7">2.4.1.21</ecNumber>
    </recommendedName>
    <alternativeName>
        <fullName evidence="7">Starch [bacterial glycogen] synthase</fullName>
    </alternativeName>
</protein>
<comment type="pathway">
    <text evidence="7">Glycan biosynthesis; glycogen biosynthesis.</text>
</comment>
<evidence type="ECO:0000313" key="10">
    <source>
        <dbReference type="EMBL" id="PIZ70943.1"/>
    </source>
</evidence>
<keyword evidence="6 7" id="KW-0320">Glycogen biosynthesis</keyword>
<gene>
    <name evidence="7" type="primary">glgA</name>
    <name evidence="10" type="ORF">COY11_01940</name>
</gene>
<comment type="function">
    <text evidence="2 7">Synthesizes alpha-1,4-glucan chains using ADP-glucose.</text>
</comment>
<feature type="domain" description="Starch synthase catalytic" evidence="9">
    <location>
        <begin position="26"/>
        <end position="259"/>
    </location>
</feature>
<keyword evidence="4 7" id="KW-0328">Glycosyltransferase</keyword>
<dbReference type="SUPFAM" id="SSF53756">
    <property type="entry name" value="UDP-Glycosyltransferase/glycogen phosphorylase"/>
    <property type="match status" value="1"/>
</dbReference>
<dbReference type="CDD" id="cd03791">
    <property type="entry name" value="GT5_Glycogen_synthase_DULL1-like"/>
    <property type="match status" value="1"/>
</dbReference>
<evidence type="ECO:0000256" key="6">
    <source>
        <dbReference type="ARBA" id="ARBA00023056"/>
    </source>
</evidence>
<dbReference type="Pfam" id="PF08323">
    <property type="entry name" value="Glyco_transf_5"/>
    <property type="match status" value="1"/>
</dbReference>
<reference evidence="11" key="1">
    <citation type="submission" date="2017-09" db="EMBL/GenBank/DDBJ databases">
        <title>Depth-based differentiation of microbial function through sediment-hosted aquifers and enrichment of novel symbionts in the deep terrestrial subsurface.</title>
        <authorList>
            <person name="Probst A.J."/>
            <person name="Ladd B."/>
            <person name="Jarett J.K."/>
            <person name="Geller-Mcgrath D.E."/>
            <person name="Sieber C.M.K."/>
            <person name="Emerson J.B."/>
            <person name="Anantharaman K."/>
            <person name="Thomas B.C."/>
            <person name="Malmstrom R."/>
            <person name="Stieglmeier M."/>
            <person name="Klingl A."/>
            <person name="Woyke T."/>
            <person name="Ryan C.M."/>
            <person name="Banfield J.F."/>
        </authorList>
    </citation>
    <scope>NUCLEOTIDE SEQUENCE [LARGE SCALE GENOMIC DNA]</scope>
</reference>
<dbReference type="InterPro" id="IPR013534">
    <property type="entry name" value="Starch_synth_cat_dom"/>
</dbReference>
<evidence type="ECO:0000256" key="5">
    <source>
        <dbReference type="ARBA" id="ARBA00022679"/>
    </source>
</evidence>